<dbReference type="RefSeq" id="WP_380895612.1">
    <property type="nucleotide sequence ID" value="NZ_JBHTKY010000008.1"/>
</dbReference>
<evidence type="ECO:0000256" key="2">
    <source>
        <dbReference type="ARBA" id="ARBA00022723"/>
    </source>
</evidence>
<evidence type="ECO:0000313" key="7">
    <source>
        <dbReference type="Proteomes" id="UP001597205"/>
    </source>
</evidence>
<keyword evidence="7" id="KW-1185">Reference proteome</keyword>
<comment type="caution">
    <text evidence="6">The sequence shown here is derived from an EMBL/GenBank/DDBJ whole genome shotgun (WGS) entry which is preliminary data.</text>
</comment>
<evidence type="ECO:0000256" key="4">
    <source>
        <dbReference type="ARBA" id="ARBA00022833"/>
    </source>
</evidence>
<evidence type="ECO:0000256" key="3">
    <source>
        <dbReference type="ARBA" id="ARBA00022801"/>
    </source>
</evidence>
<evidence type="ECO:0000259" key="5">
    <source>
        <dbReference type="SMART" id="SM00849"/>
    </source>
</evidence>
<proteinExistence type="inferred from homology"/>
<reference evidence="7" key="1">
    <citation type="journal article" date="2019" name="Int. J. Syst. Evol. Microbiol.">
        <title>The Global Catalogue of Microorganisms (GCM) 10K type strain sequencing project: providing services to taxonomists for standard genome sequencing and annotation.</title>
        <authorList>
            <consortium name="The Broad Institute Genomics Platform"/>
            <consortium name="The Broad Institute Genome Sequencing Center for Infectious Disease"/>
            <person name="Wu L."/>
            <person name="Ma J."/>
        </authorList>
    </citation>
    <scope>NUCLEOTIDE SEQUENCE [LARGE SCALE GENOMIC DNA]</scope>
    <source>
        <strain evidence="7">CCUG 52468</strain>
    </source>
</reference>
<evidence type="ECO:0000256" key="1">
    <source>
        <dbReference type="ARBA" id="ARBA00007749"/>
    </source>
</evidence>
<dbReference type="Proteomes" id="UP001597205">
    <property type="component" value="Unassembled WGS sequence"/>
</dbReference>
<comment type="similarity">
    <text evidence="1">Belongs to the metallo-beta-lactamase superfamily.</text>
</comment>
<dbReference type="Gene3D" id="3.60.15.10">
    <property type="entry name" value="Ribonuclease Z/Hydroxyacylglutathione hydrolase-like"/>
    <property type="match status" value="1"/>
</dbReference>
<dbReference type="SMART" id="SM00849">
    <property type="entry name" value="Lactamase_B"/>
    <property type="match status" value="1"/>
</dbReference>
<keyword evidence="3" id="KW-0378">Hydrolase</keyword>
<dbReference type="SUPFAM" id="SSF56281">
    <property type="entry name" value="Metallo-hydrolase/oxidoreductase"/>
    <property type="match status" value="1"/>
</dbReference>
<accession>A0ABW3RKJ0</accession>
<organism evidence="6 7">
    <name type="scientific">Sphingobacterium daejeonense</name>
    <dbReference type="NCBI Taxonomy" id="371142"/>
    <lineage>
        <taxon>Bacteria</taxon>
        <taxon>Pseudomonadati</taxon>
        <taxon>Bacteroidota</taxon>
        <taxon>Sphingobacteriia</taxon>
        <taxon>Sphingobacteriales</taxon>
        <taxon>Sphingobacteriaceae</taxon>
        <taxon>Sphingobacterium</taxon>
    </lineage>
</organism>
<gene>
    <name evidence="6" type="ORF">ACFQ2C_07905</name>
</gene>
<keyword evidence="4" id="KW-0862">Zinc</keyword>
<keyword evidence="2" id="KW-0479">Metal-binding</keyword>
<dbReference type="PANTHER" id="PTHR42978">
    <property type="entry name" value="QUORUM-QUENCHING LACTONASE YTNP-RELATED-RELATED"/>
    <property type="match status" value="1"/>
</dbReference>
<sequence>MARAHSLFEGSYSVDKSKQFIPFDPKKDDPKDRPGSLFIHVHPFLIETKDGLIVLDTGLGLRNEAGELVIHENIKKLGFSVNDVRYVLMSHLHKDHASGMVDVKDGVKRLAFPNAEYVIQEKEWEDAYSSENPSYRTEVFDVLQRSGNILFVNGDGQLTPEIRYELSGGHSEFHQVFHIETEGEHFFFGGDELPEPEEIFRSFIAKYDYDGRKARDLRAEYWAAGAPEGWVFLFYHSKNIAVGRPEKKSDGSYKIINAEYYI</sequence>
<dbReference type="EMBL" id="JBHTKY010000008">
    <property type="protein sequence ID" value="MFD1165524.1"/>
    <property type="molecule type" value="Genomic_DNA"/>
</dbReference>
<feature type="domain" description="Metallo-beta-lactamase" evidence="5">
    <location>
        <begin position="40"/>
        <end position="236"/>
    </location>
</feature>
<protein>
    <submittedName>
        <fullName evidence="6">MBL fold metallo-hydrolase</fullName>
    </submittedName>
</protein>
<dbReference type="InterPro" id="IPR001279">
    <property type="entry name" value="Metallo-B-lactamas"/>
</dbReference>
<name>A0ABW3RKJ0_9SPHI</name>
<dbReference type="PANTHER" id="PTHR42978:SF6">
    <property type="entry name" value="QUORUM-QUENCHING LACTONASE YTNP-RELATED"/>
    <property type="match status" value="1"/>
</dbReference>
<dbReference type="InterPro" id="IPR051013">
    <property type="entry name" value="MBL_superfamily_lactonases"/>
</dbReference>
<evidence type="ECO:0000313" key="6">
    <source>
        <dbReference type="EMBL" id="MFD1165524.1"/>
    </source>
</evidence>
<dbReference type="Pfam" id="PF00753">
    <property type="entry name" value="Lactamase_B"/>
    <property type="match status" value="1"/>
</dbReference>
<dbReference type="InterPro" id="IPR036866">
    <property type="entry name" value="RibonucZ/Hydroxyglut_hydro"/>
</dbReference>